<evidence type="ECO:0000313" key="2">
    <source>
        <dbReference type="EMBL" id="GAA4996440.1"/>
    </source>
</evidence>
<sequence>MTDNSTGRHSSAGGVLGAATVAMGLIAGVFYIFACDIMPSLARSDDRVFIEVMQNINDVIQNPVFFVSFLGAPVLAAISAWQLRGTKGGARRWVLAALLAYGLAFLVTVAVNIPLNDDLANAGDPAKIGDPAAVREKFEDTWVAWNAVRAVLSTLALAFLARALFLCRRPHTSAYLESATGSSASR</sequence>
<dbReference type="EMBL" id="BAABKB010000002">
    <property type="protein sequence ID" value="GAA4996440.1"/>
    <property type="molecule type" value="Genomic_DNA"/>
</dbReference>
<evidence type="ECO:0000256" key="1">
    <source>
        <dbReference type="SAM" id="Phobius"/>
    </source>
</evidence>
<proteinExistence type="predicted"/>
<gene>
    <name evidence="2" type="ORF">GCM10023335_06280</name>
</gene>
<keyword evidence="1" id="KW-1133">Transmembrane helix</keyword>
<feature type="transmembrane region" description="Helical" evidence="1">
    <location>
        <begin position="63"/>
        <end position="81"/>
    </location>
</feature>
<keyword evidence="3" id="KW-1185">Reference proteome</keyword>
<dbReference type="Proteomes" id="UP001501759">
    <property type="component" value="Unassembled WGS sequence"/>
</dbReference>
<name>A0ABP9IGK7_9ACTN</name>
<comment type="caution">
    <text evidence="2">The sequence shown here is derived from an EMBL/GenBank/DDBJ whole genome shotgun (WGS) entry which is preliminary data.</text>
</comment>
<feature type="transmembrane region" description="Helical" evidence="1">
    <location>
        <begin position="12"/>
        <end position="34"/>
    </location>
</feature>
<evidence type="ECO:0000313" key="3">
    <source>
        <dbReference type="Proteomes" id="UP001501759"/>
    </source>
</evidence>
<reference evidence="3" key="1">
    <citation type="journal article" date="2019" name="Int. J. Syst. Evol. Microbiol.">
        <title>The Global Catalogue of Microorganisms (GCM) 10K type strain sequencing project: providing services to taxonomists for standard genome sequencing and annotation.</title>
        <authorList>
            <consortium name="The Broad Institute Genomics Platform"/>
            <consortium name="The Broad Institute Genome Sequencing Center for Infectious Disease"/>
            <person name="Wu L."/>
            <person name="Ma J."/>
        </authorList>
    </citation>
    <scope>NUCLEOTIDE SEQUENCE [LARGE SCALE GENOMIC DNA]</scope>
    <source>
        <strain evidence="3">JCM 18409</strain>
    </source>
</reference>
<keyword evidence="1" id="KW-0812">Transmembrane</keyword>
<protein>
    <submittedName>
        <fullName evidence="2">DUF1772 domain-containing protein</fullName>
    </submittedName>
</protein>
<keyword evidence="1" id="KW-0472">Membrane</keyword>
<accession>A0ABP9IGK7</accession>
<feature type="transmembrane region" description="Helical" evidence="1">
    <location>
        <begin position="93"/>
        <end position="115"/>
    </location>
</feature>
<dbReference type="Pfam" id="PF08592">
    <property type="entry name" value="Anthrone_oxy"/>
    <property type="match status" value="1"/>
</dbReference>
<organism evidence="2 3">
    <name type="scientific">Streptomyces siamensis</name>
    <dbReference type="NCBI Taxonomy" id="1274986"/>
    <lineage>
        <taxon>Bacteria</taxon>
        <taxon>Bacillati</taxon>
        <taxon>Actinomycetota</taxon>
        <taxon>Actinomycetes</taxon>
        <taxon>Kitasatosporales</taxon>
        <taxon>Streptomycetaceae</taxon>
        <taxon>Streptomyces</taxon>
    </lineage>
</organism>
<dbReference type="InterPro" id="IPR013901">
    <property type="entry name" value="Anthrone_oxy"/>
</dbReference>
<feature type="transmembrane region" description="Helical" evidence="1">
    <location>
        <begin position="143"/>
        <end position="165"/>
    </location>
</feature>
<dbReference type="RefSeq" id="WP_345640818.1">
    <property type="nucleotide sequence ID" value="NZ_BAABKB010000002.1"/>
</dbReference>